<evidence type="ECO:0000256" key="7">
    <source>
        <dbReference type="ARBA" id="ARBA00023002"/>
    </source>
</evidence>
<keyword evidence="5 10" id="KW-0566">Pantothenate biosynthesis</keyword>
<dbReference type="EMBL" id="JBHSCW010000003">
    <property type="protein sequence ID" value="MFC4351512.1"/>
    <property type="molecule type" value="Genomic_DNA"/>
</dbReference>
<evidence type="ECO:0000259" key="11">
    <source>
        <dbReference type="Pfam" id="PF02558"/>
    </source>
</evidence>
<comment type="function">
    <text evidence="10">Catalyzes the NADPH-dependent reduction of ketopantoate into pantoic acid.</text>
</comment>
<keyword evidence="7 10" id="KW-0560">Oxidoreductase</keyword>
<dbReference type="Proteomes" id="UP001595799">
    <property type="component" value="Unassembled WGS sequence"/>
</dbReference>
<evidence type="ECO:0000313" key="13">
    <source>
        <dbReference type="EMBL" id="MFC4351512.1"/>
    </source>
</evidence>
<keyword evidence="14" id="KW-1185">Reference proteome</keyword>
<evidence type="ECO:0000256" key="6">
    <source>
        <dbReference type="ARBA" id="ARBA00022857"/>
    </source>
</evidence>
<reference evidence="14" key="1">
    <citation type="journal article" date="2019" name="Int. J. Syst. Evol. Microbiol.">
        <title>The Global Catalogue of Microorganisms (GCM) 10K type strain sequencing project: providing services to taxonomists for standard genome sequencing and annotation.</title>
        <authorList>
            <consortium name="The Broad Institute Genomics Platform"/>
            <consortium name="The Broad Institute Genome Sequencing Center for Infectious Disease"/>
            <person name="Wu L."/>
            <person name="Ma J."/>
        </authorList>
    </citation>
    <scope>NUCLEOTIDE SEQUENCE [LARGE SCALE GENOMIC DNA]</scope>
    <source>
        <strain evidence="14">CECT 8472</strain>
    </source>
</reference>
<dbReference type="InterPro" id="IPR051402">
    <property type="entry name" value="KPR-Related"/>
</dbReference>
<dbReference type="InterPro" id="IPR013752">
    <property type="entry name" value="KPA_reductase"/>
</dbReference>
<dbReference type="Pfam" id="PF08546">
    <property type="entry name" value="ApbA_C"/>
    <property type="match status" value="1"/>
</dbReference>
<proteinExistence type="inferred from homology"/>
<comment type="similarity">
    <text evidence="2 10">Belongs to the ketopantoate reductase family.</text>
</comment>
<evidence type="ECO:0000256" key="8">
    <source>
        <dbReference type="ARBA" id="ARBA00032024"/>
    </source>
</evidence>
<evidence type="ECO:0000256" key="2">
    <source>
        <dbReference type="ARBA" id="ARBA00007870"/>
    </source>
</evidence>
<dbReference type="InterPro" id="IPR008927">
    <property type="entry name" value="6-PGluconate_DH-like_C_sf"/>
</dbReference>
<dbReference type="Pfam" id="PF02558">
    <property type="entry name" value="ApbA"/>
    <property type="match status" value="1"/>
</dbReference>
<protein>
    <recommendedName>
        <fullName evidence="4 10">2-dehydropantoate 2-reductase</fullName>
        <ecNumber evidence="3 10">1.1.1.169</ecNumber>
    </recommendedName>
    <alternativeName>
        <fullName evidence="8 10">Ketopantoate reductase</fullName>
    </alternativeName>
</protein>
<evidence type="ECO:0000313" key="14">
    <source>
        <dbReference type="Proteomes" id="UP001595799"/>
    </source>
</evidence>
<organism evidence="13 14">
    <name type="scientific">Fodinicurvata halophila</name>
    <dbReference type="NCBI Taxonomy" id="1419723"/>
    <lineage>
        <taxon>Bacteria</taxon>
        <taxon>Pseudomonadati</taxon>
        <taxon>Pseudomonadota</taxon>
        <taxon>Alphaproteobacteria</taxon>
        <taxon>Rhodospirillales</taxon>
        <taxon>Rhodovibrionaceae</taxon>
        <taxon>Fodinicurvata</taxon>
    </lineage>
</organism>
<dbReference type="Gene3D" id="1.10.1040.10">
    <property type="entry name" value="N-(1-d-carboxylethyl)-l-norvaline Dehydrogenase, domain 2"/>
    <property type="match status" value="1"/>
</dbReference>
<sequence length="319" mass="33931">MKIAILGAGAMGSIYGALLARNGEDVWLIDRWAEHMEAVHSAGLKISGATGNWVAHPQATTDPADVGPCELVIVATKTRDLASALSDAAPLLHSDTNLLCVQNGLNAPRMAAQIVGSDRVLLGIAGGFGASIPAPGCVDHTGWEVVRIAARNPEQFERAQQVAQVWSDAGFNAEADPDADHMIWTKLVCNAAYSSICCITGLLIGEVAEDPYARQVSAACAQEAWDVARAAGVKLDFDDPAEYVRAFGRKIPGARPSMLLDRLAGRLSEVDDINGSVVEEGKRLDVPTPVNATLVNTIHAMESHDLRPARRDRQPVFQG</sequence>
<evidence type="ECO:0000256" key="9">
    <source>
        <dbReference type="ARBA" id="ARBA00048793"/>
    </source>
</evidence>
<feature type="domain" description="Ketopantoate reductase C-terminal" evidence="12">
    <location>
        <begin position="179"/>
        <end position="302"/>
    </location>
</feature>
<dbReference type="Gene3D" id="3.40.50.720">
    <property type="entry name" value="NAD(P)-binding Rossmann-like Domain"/>
    <property type="match status" value="1"/>
</dbReference>
<dbReference type="InterPro" id="IPR003710">
    <property type="entry name" value="ApbA"/>
</dbReference>
<feature type="domain" description="Ketopantoate reductase N-terminal" evidence="11">
    <location>
        <begin position="3"/>
        <end position="150"/>
    </location>
</feature>
<evidence type="ECO:0000256" key="3">
    <source>
        <dbReference type="ARBA" id="ARBA00013014"/>
    </source>
</evidence>
<evidence type="ECO:0000256" key="1">
    <source>
        <dbReference type="ARBA" id="ARBA00004994"/>
    </source>
</evidence>
<dbReference type="RefSeq" id="WP_382421841.1">
    <property type="nucleotide sequence ID" value="NZ_JBHSCW010000003.1"/>
</dbReference>
<dbReference type="InterPro" id="IPR036291">
    <property type="entry name" value="NAD(P)-bd_dom_sf"/>
</dbReference>
<dbReference type="InterPro" id="IPR013332">
    <property type="entry name" value="KPR_N"/>
</dbReference>
<evidence type="ECO:0000259" key="12">
    <source>
        <dbReference type="Pfam" id="PF08546"/>
    </source>
</evidence>
<accession>A0ABV8UJZ7</accession>
<keyword evidence="6 10" id="KW-0521">NADP</keyword>
<dbReference type="SUPFAM" id="SSF48179">
    <property type="entry name" value="6-phosphogluconate dehydrogenase C-terminal domain-like"/>
    <property type="match status" value="1"/>
</dbReference>
<evidence type="ECO:0000256" key="5">
    <source>
        <dbReference type="ARBA" id="ARBA00022655"/>
    </source>
</evidence>
<evidence type="ECO:0000256" key="10">
    <source>
        <dbReference type="RuleBase" id="RU362068"/>
    </source>
</evidence>
<comment type="caution">
    <text evidence="13">The sequence shown here is derived from an EMBL/GenBank/DDBJ whole genome shotgun (WGS) entry which is preliminary data.</text>
</comment>
<dbReference type="InterPro" id="IPR013328">
    <property type="entry name" value="6PGD_dom2"/>
</dbReference>
<dbReference type="PANTHER" id="PTHR21708:SF26">
    <property type="entry name" value="2-DEHYDROPANTOATE 2-REDUCTASE"/>
    <property type="match status" value="1"/>
</dbReference>
<dbReference type="NCBIfam" id="TIGR00745">
    <property type="entry name" value="apbA_panE"/>
    <property type="match status" value="1"/>
</dbReference>
<dbReference type="SUPFAM" id="SSF51735">
    <property type="entry name" value="NAD(P)-binding Rossmann-fold domains"/>
    <property type="match status" value="1"/>
</dbReference>
<evidence type="ECO:0000256" key="4">
    <source>
        <dbReference type="ARBA" id="ARBA00019465"/>
    </source>
</evidence>
<comment type="catalytic activity">
    <reaction evidence="9 10">
        <text>(R)-pantoate + NADP(+) = 2-dehydropantoate + NADPH + H(+)</text>
        <dbReference type="Rhea" id="RHEA:16233"/>
        <dbReference type="ChEBI" id="CHEBI:11561"/>
        <dbReference type="ChEBI" id="CHEBI:15378"/>
        <dbReference type="ChEBI" id="CHEBI:15980"/>
        <dbReference type="ChEBI" id="CHEBI:57783"/>
        <dbReference type="ChEBI" id="CHEBI:58349"/>
        <dbReference type="EC" id="1.1.1.169"/>
    </reaction>
</comment>
<dbReference type="EC" id="1.1.1.169" evidence="3 10"/>
<dbReference type="PANTHER" id="PTHR21708">
    <property type="entry name" value="PROBABLE 2-DEHYDROPANTOATE 2-REDUCTASE"/>
    <property type="match status" value="1"/>
</dbReference>
<comment type="pathway">
    <text evidence="1 10">Cofactor biosynthesis; (R)-pantothenate biosynthesis; (R)-pantoate from 3-methyl-2-oxobutanoate: step 2/2.</text>
</comment>
<gene>
    <name evidence="13" type="ORF">ACFOW6_08170</name>
</gene>
<name>A0ABV8UJZ7_9PROT</name>